<organism evidence="3 4">
    <name type="scientific">Sphingomonas sanxanigenens DSM 19645 = NX02</name>
    <dbReference type="NCBI Taxonomy" id="1123269"/>
    <lineage>
        <taxon>Bacteria</taxon>
        <taxon>Pseudomonadati</taxon>
        <taxon>Pseudomonadota</taxon>
        <taxon>Alphaproteobacteria</taxon>
        <taxon>Sphingomonadales</taxon>
        <taxon>Sphingomonadaceae</taxon>
        <taxon>Sphingomonas</taxon>
    </lineage>
</organism>
<feature type="region of interest" description="Disordered" evidence="1">
    <location>
        <begin position="31"/>
        <end position="55"/>
    </location>
</feature>
<dbReference type="EMBL" id="CP006644">
    <property type="protein sequence ID" value="AHE56294.1"/>
    <property type="molecule type" value="Genomic_DNA"/>
</dbReference>
<dbReference type="Gene3D" id="1.20.1270.180">
    <property type="match status" value="1"/>
</dbReference>
<reference evidence="3 4" key="1">
    <citation type="submission" date="2013-07" db="EMBL/GenBank/DDBJ databases">
        <title>Completed genome of Sphingomonas sanxanigenens NX02.</title>
        <authorList>
            <person name="Ma T."/>
            <person name="Huang H."/>
            <person name="Wu M."/>
            <person name="Li X."/>
            <person name="Li G."/>
        </authorList>
    </citation>
    <scope>NUCLEOTIDE SEQUENCE [LARGE SCALE GENOMIC DNA]</scope>
    <source>
        <strain evidence="3 4">NX02</strain>
    </source>
</reference>
<evidence type="ECO:0000313" key="4">
    <source>
        <dbReference type="Proteomes" id="UP000018851"/>
    </source>
</evidence>
<evidence type="ECO:0000256" key="1">
    <source>
        <dbReference type="SAM" id="MobiDB-lite"/>
    </source>
</evidence>
<dbReference type="InterPro" id="IPR009739">
    <property type="entry name" value="LprI-like_N"/>
</dbReference>
<dbReference type="STRING" id="1123269.NX02_23395"/>
<dbReference type="PATRIC" id="fig|1123269.5.peg.4579"/>
<dbReference type="PANTHER" id="PTHR39176:SF1">
    <property type="entry name" value="PERIPLASMIC PROTEIN"/>
    <property type="match status" value="1"/>
</dbReference>
<feature type="domain" description="Lysozyme inhibitor LprI-like N-terminal" evidence="2">
    <location>
        <begin position="101"/>
        <end position="184"/>
    </location>
</feature>
<protein>
    <recommendedName>
        <fullName evidence="2">Lysozyme inhibitor LprI-like N-terminal domain-containing protein</fullName>
    </recommendedName>
</protein>
<proteinExistence type="predicted"/>
<dbReference type="HOGENOM" id="CLU_1474622_0_0_5"/>
<evidence type="ECO:0000313" key="3">
    <source>
        <dbReference type="EMBL" id="AHE56294.1"/>
    </source>
</evidence>
<sequence length="191" mass="19763">MLILAACSGGGSEPLDNRAADAGSGVAEVYGNDGSALPNGGADAEPGGVSPSINETEPNIVAPTPTPTPTPGAGGPELTQAQIEEQYSPAYDTCLATGDAAKGVTPAMAQCIADEIKVQDERLNAAYRSAMDKRDEAGKIALRDEERAWIKARDAECQGLAQGGSIDRIQIPSCVLDKTIRRRVKLQPMAG</sequence>
<dbReference type="Proteomes" id="UP000018851">
    <property type="component" value="Chromosome"/>
</dbReference>
<gene>
    <name evidence="3" type="ORF">NX02_23395</name>
</gene>
<dbReference type="AlphaFoldDB" id="W0AEF7"/>
<dbReference type="KEGG" id="ssan:NX02_23395"/>
<evidence type="ECO:0000259" key="2">
    <source>
        <dbReference type="Pfam" id="PF07007"/>
    </source>
</evidence>
<name>W0AEF7_9SPHN</name>
<dbReference type="Pfam" id="PF07007">
    <property type="entry name" value="LprI"/>
    <property type="match status" value="1"/>
</dbReference>
<dbReference type="PANTHER" id="PTHR39176">
    <property type="entry name" value="PERIPLASMIC PROTEIN-RELATED"/>
    <property type="match status" value="1"/>
</dbReference>
<accession>W0AEF7</accession>
<keyword evidence="4" id="KW-1185">Reference proteome</keyword>
<dbReference type="eggNOG" id="COG3755">
    <property type="taxonomic scope" value="Bacteria"/>
</dbReference>